<proteinExistence type="predicted"/>
<evidence type="ECO:0000313" key="1">
    <source>
        <dbReference type="EMBL" id="PAV96323.1"/>
    </source>
</evidence>
<dbReference type="OrthoDB" id="9890143at2"/>
<sequence length="119" mass="13133">MKWSHTIRLGGLSLLLILEMAPVSITQAERDPFHSWIPESIKTESDAARVLGVIGNGRCWTVWLLLPNGESVMSVPKFSPRVKDENVKGEGHAEYSAIRRPTVYPFGCAVESIADGARE</sequence>
<name>A0A2A2MC48_9GAMM</name>
<dbReference type="RefSeq" id="WP_020303558.1">
    <property type="nucleotide sequence ID" value="NZ_CALECD010000046.1"/>
</dbReference>
<protein>
    <submittedName>
        <fullName evidence="1">Uncharacterized protein</fullName>
    </submittedName>
</protein>
<organism evidence="1 2">
    <name type="scientific">Hafnia paralvei</name>
    <dbReference type="NCBI Taxonomy" id="546367"/>
    <lineage>
        <taxon>Bacteria</taxon>
        <taxon>Pseudomonadati</taxon>
        <taxon>Pseudomonadota</taxon>
        <taxon>Gammaproteobacteria</taxon>
        <taxon>Enterobacterales</taxon>
        <taxon>Hafniaceae</taxon>
        <taxon>Hafnia</taxon>
    </lineage>
</organism>
<dbReference type="GeneID" id="69640442"/>
<dbReference type="AlphaFoldDB" id="A0A2A2MC48"/>
<accession>A0A2A2MC48</accession>
<dbReference type="Proteomes" id="UP000218796">
    <property type="component" value="Unassembled WGS sequence"/>
</dbReference>
<comment type="caution">
    <text evidence="1">The sequence shown here is derived from an EMBL/GenBank/DDBJ whole genome shotgun (WGS) entry which is preliminary data.</text>
</comment>
<evidence type="ECO:0000313" key="2">
    <source>
        <dbReference type="Proteomes" id="UP000218796"/>
    </source>
</evidence>
<gene>
    <name evidence="1" type="ORF">CJD50_11485</name>
</gene>
<reference evidence="1 2" key="1">
    <citation type="submission" date="2017-08" db="EMBL/GenBank/DDBJ databases">
        <title>Draft Genome Sequence of Hafnia alvei CITHA-6 Isolated from Raw Bovine Milk.</title>
        <authorList>
            <person name="Culligan E.P."/>
            <person name="Mcsweeney A."/>
            <person name="O'Doherty C."/>
            <person name="Gleeson E."/>
            <person name="O'Riordan D."/>
            <person name="Sleator R.D."/>
        </authorList>
    </citation>
    <scope>NUCLEOTIDE SEQUENCE [LARGE SCALE GENOMIC DNA]</scope>
    <source>
        <strain evidence="1 2">CITHA-6</strain>
    </source>
</reference>
<dbReference type="EMBL" id="NQMS01000004">
    <property type="protein sequence ID" value="PAV96323.1"/>
    <property type="molecule type" value="Genomic_DNA"/>
</dbReference>
<keyword evidence="2" id="KW-1185">Reference proteome</keyword>